<reference evidence="1 2" key="1">
    <citation type="submission" date="2017-06" db="EMBL/GenBank/DDBJ databases">
        <title>Cmopartive genomic analysis of Ambrosia Fusariam Clade fungi.</title>
        <authorList>
            <person name="Stajich J.E."/>
            <person name="Carrillo J."/>
            <person name="Kijimoto T."/>
            <person name="Eskalen A."/>
            <person name="O'Donnell K."/>
            <person name="Kasson M."/>
        </authorList>
    </citation>
    <scope>NUCLEOTIDE SEQUENCE [LARGE SCALE GENOMIC DNA]</scope>
    <source>
        <strain evidence="1 2">NRRL 20438</strain>
    </source>
</reference>
<organism evidence="1 2">
    <name type="scientific">Fusarium ambrosium</name>
    <dbReference type="NCBI Taxonomy" id="131363"/>
    <lineage>
        <taxon>Eukaryota</taxon>
        <taxon>Fungi</taxon>
        <taxon>Dikarya</taxon>
        <taxon>Ascomycota</taxon>
        <taxon>Pezizomycotina</taxon>
        <taxon>Sordariomycetes</taxon>
        <taxon>Hypocreomycetidae</taxon>
        <taxon>Hypocreales</taxon>
        <taxon>Nectriaceae</taxon>
        <taxon>Fusarium</taxon>
        <taxon>Fusarium solani species complex</taxon>
    </lineage>
</organism>
<comment type="caution">
    <text evidence="1">The sequence shown here is derived from an EMBL/GenBank/DDBJ whole genome shotgun (WGS) entry which is preliminary data.</text>
</comment>
<proteinExistence type="predicted"/>
<evidence type="ECO:0000313" key="2">
    <source>
        <dbReference type="Proteomes" id="UP000288429"/>
    </source>
</evidence>
<dbReference type="EMBL" id="NIZV01000623">
    <property type="protein sequence ID" value="RSL84071.1"/>
    <property type="molecule type" value="Genomic_DNA"/>
</dbReference>
<dbReference type="Proteomes" id="UP000288429">
    <property type="component" value="Unassembled WGS sequence"/>
</dbReference>
<name>A0A428S2K6_9HYPO</name>
<accession>A0A428S2K6</accession>
<dbReference type="AlphaFoldDB" id="A0A428S2K6"/>
<evidence type="ECO:0000313" key="1">
    <source>
        <dbReference type="EMBL" id="RSL84071.1"/>
    </source>
</evidence>
<keyword evidence="2" id="KW-1185">Reference proteome</keyword>
<sequence>MNSFSFAPQQHTQSRTQKNYIFVDEHNRHKRLKDLLGTLKISETGTALYLRNKASFRREEQPAIEDSEDYTSALPPLMPAPGLKIRIPPELMPDEETALHYFDLYFSHLALASRKQFRSLLILNDGYELTLLKTCGFFHGCA</sequence>
<gene>
    <name evidence="1" type="ORF">CDV31_016753</name>
</gene>
<protein>
    <submittedName>
        <fullName evidence="1">Uncharacterized protein</fullName>
    </submittedName>
</protein>